<dbReference type="AlphaFoldDB" id="A0A8H3LVK8"/>
<dbReference type="InterPro" id="IPR001878">
    <property type="entry name" value="Znf_CCHC"/>
</dbReference>
<name>A0A8H3LVK8_9GLOM</name>
<dbReference type="Pfam" id="PF00098">
    <property type="entry name" value="zf-CCHC"/>
    <property type="match status" value="1"/>
</dbReference>
<dbReference type="GO" id="GO:0003676">
    <property type="term" value="F:nucleic acid binding"/>
    <property type="evidence" value="ECO:0007669"/>
    <property type="project" value="InterPro"/>
</dbReference>
<organism evidence="4 5">
    <name type="scientific">Rhizophagus clarus</name>
    <dbReference type="NCBI Taxonomy" id="94130"/>
    <lineage>
        <taxon>Eukaryota</taxon>
        <taxon>Fungi</taxon>
        <taxon>Fungi incertae sedis</taxon>
        <taxon>Mucoromycota</taxon>
        <taxon>Glomeromycotina</taxon>
        <taxon>Glomeromycetes</taxon>
        <taxon>Glomerales</taxon>
        <taxon>Glomeraceae</taxon>
        <taxon>Rhizophagus</taxon>
    </lineage>
</organism>
<evidence type="ECO:0000259" key="3">
    <source>
        <dbReference type="PROSITE" id="PS50158"/>
    </source>
</evidence>
<feature type="region of interest" description="Disordered" evidence="2">
    <location>
        <begin position="92"/>
        <end position="115"/>
    </location>
</feature>
<dbReference type="SUPFAM" id="SSF57756">
    <property type="entry name" value="Retrovirus zinc finger-like domains"/>
    <property type="match status" value="1"/>
</dbReference>
<dbReference type="GO" id="GO:0008270">
    <property type="term" value="F:zinc ion binding"/>
    <property type="evidence" value="ECO:0007669"/>
    <property type="project" value="UniProtKB-KW"/>
</dbReference>
<dbReference type="Gene3D" id="4.10.60.10">
    <property type="entry name" value="Zinc finger, CCHC-type"/>
    <property type="match status" value="1"/>
</dbReference>
<dbReference type="SMART" id="SM00343">
    <property type="entry name" value="ZnF_C2HC"/>
    <property type="match status" value="1"/>
</dbReference>
<proteinExistence type="predicted"/>
<evidence type="ECO:0000313" key="5">
    <source>
        <dbReference type="Proteomes" id="UP000615446"/>
    </source>
</evidence>
<keyword evidence="1" id="KW-0863">Zinc-finger</keyword>
<evidence type="ECO:0000256" key="2">
    <source>
        <dbReference type="SAM" id="MobiDB-lite"/>
    </source>
</evidence>
<sequence>MSHLIYLSDNLINLEYENRQVKCYTCNEEEHYSLDCPNKRRNNRETNYSDYNYDFNKIYNYEVGYDNEYDEEDYYDEEEELNEIDYEVYPVQTRRNERNSNIVANQKRDRRMKKQ</sequence>
<dbReference type="PROSITE" id="PS50158">
    <property type="entry name" value="ZF_CCHC"/>
    <property type="match status" value="1"/>
</dbReference>
<evidence type="ECO:0000313" key="4">
    <source>
        <dbReference type="EMBL" id="GES92039.1"/>
    </source>
</evidence>
<dbReference type="Proteomes" id="UP000615446">
    <property type="component" value="Unassembled WGS sequence"/>
</dbReference>
<keyword evidence="1" id="KW-0862">Zinc</keyword>
<gene>
    <name evidence="4" type="ORF">RCL2_001884100</name>
</gene>
<evidence type="ECO:0000256" key="1">
    <source>
        <dbReference type="PROSITE-ProRule" id="PRU00047"/>
    </source>
</evidence>
<accession>A0A8H3LVK8</accession>
<reference evidence="4" key="1">
    <citation type="submission" date="2019-10" db="EMBL/GenBank/DDBJ databases">
        <title>Conservation and host-specific expression of non-tandemly repeated heterogenous ribosome RNA gene in arbuscular mycorrhizal fungi.</title>
        <authorList>
            <person name="Maeda T."/>
            <person name="Kobayashi Y."/>
            <person name="Nakagawa T."/>
            <person name="Ezawa T."/>
            <person name="Yamaguchi K."/>
            <person name="Bino T."/>
            <person name="Nishimoto Y."/>
            <person name="Shigenobu S."/>
            <person name="Kawaguchi M."/>
        </authorList>
    </citation>
    <scope>NUCLEOTIDE SEQUENCE</scope>
    <source>
        <strain evidence="4">HR1</strain>
    </source>
</reference>
<protein>
    <recommendedName>
        <fullName evidence="3">CCHC-type domain-containing protein</fullName>
    </recommendedName>
</protein>
<dbReference type="InterPro" id="IPR036875">
    <property type="entry name" value="Znf_CCHC_sf"/>
</dbReference>
<dbReference type="EMBL" id="BLAL01000208">
    <property type="protein sequence ID" value="GES92039.1"/>
    <property type="molecule type" value="Genomic_DNA"/>
</dbReference>
<keyword evidence="1" id="KW-0479">Metal-binding</keyword>
<comment type="caution">
    <text evidence="4">The sequence shown here is derived from an EMBL/GenBank/DDBJ whole genome shotgun (WGS) entry which is preliminary data.</text>
</comment>
<feature type="domain" description="CCHC-type" evidence="3">
    <location>
        <begin position="22"/>
        <end position="38"/>
    </location>
</feature>